<dbReference type="GO" id="GO:0070401">
    <property type="term" value="F:NADP+ binding"/>
    <property type="evidence" value="ECO:0007669"/>
    <property type="project" value="InterPro"/>
</dbReference>
<dbReference type="InterPro" id="IPR023013">
    <property type="entry name" value="AGPR_AS"/>
</dbReference>
<dbReference type="GO" id="GO:0051287">
    <property type="term" value="F:NAD binding"/>
    <property type="evidence" value="ECO:0007669"/>
    <property type="project" value="InterPro"/>
</dbReference>
<dbReference type="SUPFAM" id="SSF51735">
    <property type="entry name" value="NAD(P)-binding Rossmann-fold domains"/>
    <property type="match status" value="1"/>
</dbReference>
<evidence type="ECO:0000256" key="8">
    <source>
        <dbReference type="PROSITE-ProRule" id="PRU10010"/>
    </source>
</evidence>
<name>A0A455T9Q2_9GAMM</name>
<dbReference type="EMBL" id="AP019379">
    <property type="protein sequence ID" value="BBI01056.1"/>
    <property type="molecule type" value="Genomic_DNA"/>
</dbReference>
<dbReference type="UniPathway" id="UPA00068">
    <property type="reaction ID" value="UER00108"/>
</dbReference>
<reference evidence="10 11" key="1">
    <citation type="journal article" date="2019" name="Proc. Natl. Acad. Sci. U.S.A.">
        <title>Exaggeration and cooption of innate immunity for social defense.</title>
        <authorList>
            <person name="Kutsukake M."/>
            <person name="Moriyama M."/>
            <person name="Shigenobu S."/>
            <person name="Meng X.-Y."/>
            <person name="Nikoh N."/>
            <person name="Noda C."/>
            <person name="Kobayashi S."/>
            <person name="Fukatsu T."/>
        </authorList>
    </citation>
    <scope>NUCLEOTIDE SEQUENCE [LARGE SCALE GENOMIC DNA]</scope>
    <source>
        <strain evidence="10 11">Nmo</strain>
    </source>
</reference>
<feature type="domain" description="Semialdehyde dehydrogenase NAD-binding" evidence="9">
    <location>
        <begin position="3"/>
        <end position="147"/>
    </location>
</feature>
<evidence type="ECO:0000256" key="6">
    <source>
        <dbReference type="ARBA" id="ARBA00050557"/>
    </source>
</evidence>
<dbReference type="InterPro" id="IPR058924">
    <property type="entry name" value="AGPR_dimerisation_dom"/>
</dbReference>
<dbReference type="Gene3D" id="3.40.50.720">
    <property type="entry name" value="NAD(P)-binding Rossmann-like Domain"/>
    <property type="match status" value="1"/>
</dbReference>
<dbReference type="PANTHER" id="PTHR32338">
    <property type="entry name" value="N-ACETYL-GAMMA-GLUTAMYL-PHOSPHATE REDUCTASE, CHLOROPLASTIC-RELATED-RELATED"/>
    <property type="match status" value="1"/>
</dbReference>
<dbReference type="SUPFAM" id="SSF55347">
    <property type="entry name" value="Glyceraldehyde-3-phosphate dehydrogenase-like, C-terminal domain"/>
    <property type="match status" value="1"/>
</dbReference>
<dbReference type="InterPro" id="IPR000534">
    <property type="entry name" value="Semialdehyde_DH_NAD-bd"/>
</dbReference>
<dbReference type="InterPro" id="IPR036291">
    <property type="entry name" value="NAD(P)-bd_dom_sf"/>
</dbReference>
<keyword evidence="3 7" id="KW-0028">Amino-acid biosynthesis</keyword>
<dbReference type="GO" id="GO:0006526">
    <property type="term" value="P:L-arginine biosynthetic process"/>
    <property type="evidence" value="ECO:0007669"/>
    <property type="project" value="UniProtKB-UniRule"/>
</dbReference>
<dbReference type="Proteomes" id="UP000317544">
    <property type="component" value="Chromosome"/>
</dbReference>
<organism evidence="10 11">
    <name type="scientific">Buchnera aphidicola</name>
    <name type="common">Nipponaphis monzeni</name>
    <dbReference type="NCBI Taxonomy" id="2495405"/>
    <lineage>
        <taxon>Bacteria</taxon>
        <taxon>Pseudomonadati</taxon>
        <taxon>Pseudomonadota</taxon>
        <taxon>Gammaproteobacteria</taxon>
        <taxon>Enterobacterales</taxon>
        <taxon>Erwiniaceae</taxon>
        <taxon>Buchnera</taxon>
    </lineage>
</organism>
<dbReference type="FunFam" id="3.30.360.10:FF:000014">
    <property type="entry name" value="N-acetyl-gamma-glutamyl-phosphate reductase"/>
    <property type="match status" value="1"/>
</dbReference>
<comment type="pathway">
    <text evidence="1 7">Amino-acid biosynthesis; L-arginine biosynthesis; N(2)-acetyl-L-ornithine from L-glutamate: step 3/4.</text>
</comment>
<dbReference type="InterPro" id="IPR050085">
    <property type="entry name" value="AGPR"/>
</dbReference>
<proteinExistence type="inferred from homology"/>
<keyword evidence="5 7" id="KW-0560">Oxidoreductase</keyword>
<dbReference type="CDD" id="cd17895">
    <property type="entry name" value="AGPR_1_N"/>
    <property type="match status" value="1"/>
</dbReference>
<dbReference type="PROSITE" id="PS01224">
    <property type="entry name" value="ARGC"/>
    <property type="match status" value="1"/>
</dbReference>
<dbReference type="GO" id="GO:0005737">
    <property type="term" value="C:cytoplasm"/>
    <property type="evidence" value="ECO:0007669"/>
    <property type="project" value="UniProtKB-SubCell"/>
</dbReference>
<evidence type="ECO:0000256" key="1">
    <source>
        <dbReference type="ARBA" id="ARBA00004862"/>
    </source>
</evidence>
<dbReference type="AlphaFoldDB" id="A0A455T9Q2"/>
<dbReference type="Pfam" id="PF22698">
    <property type="entry name" value="Semialdhyde_dhC_1"/>
    <property type="match status" value="1"/>
</dbReference>
<dbReference type="Pfam" id="PF01118">
    <property type="entry name" value="Semialdhyde_dh"/>
    <property type="match status" value="1"/>
</dbReference>
<keyword evidence="11" id="KW-1185">Reference proteome</keyword>
<dbReference type="SMART" id="SM00859">
    <property type="entry name" value="Semialdhyde_dh"/>
    <property type="match status" value="1"/>
</dbReference>
<evidence type="ECO:0000259" key="9">
    <source>
        <dbReference type="SMART" id="SM00859"/>
    </source>
</evidence>
<evidence type="ECO:0000256" key="2">
    <source>
        <dbReference type="ARBA" id="ARBA00022571"/>
    </source>
</evidence>
<keyword evidence="7" id="KW-0963">Cytoplasm</keyword>
<keyword evidence="4 7" id="KW-0521">NADP</keyword>
<evidence type="ECO:0000256" key="4">
    <source>
        <dbReference type="ARBA" id="ARBA00022857"/>
    </source>
</evidence>
<dbReference type="OrthoDB" id="9801289at2"/>
<dbReference type="EC" id="1.2.1.38" evidence="7"/>
<comment type="similarity">
    <text evidence="7">Belongs to the NAGSA dehydrogenase family. Type 1 subfamily.</text>
</comment>
<evidence type="ECO:0000256" key="7">
    <source>
        <dbReference type="HAMAP-Rule" id="MF_00150"/>
    </source>
</evidence>
<gene>
    <name evidence="7 10" type="primary">argC</name>
    <name evidence="10" type="ORF">BUCNMO_037</name>
</gene>
<comment type="catalytic activity">
    <reaction evidence="6 7">
        <text>N-acetyl-L-glutamate 5-semialdehyde + phosphate + NADP(+) = N-acetyl-L-glutamyl 5-phosphate + NADPH + H(+)</text>
        <dbReference type="Rhea" id="RHEA:21588"/>
        <dbReference type="ChEBI" id="CHEBI:15378"/>
        <dbReference type="ChEBI" id="CHEBI:29123"/>
        <dbReference type="ChEBI" id="CHEBI:43474"/>
        <dbReference type="ChEBI" id="CHEBI:57783"/>
        <dbReference type="ChEBI" id="CHEBI:57936"/>
        <dbReference type="ChEBI" id="CHEBI:58349"/>
        <dbReference type="EC" id="1.2.1.38"/>
    </reaction>
</comment>
<dbReference type="Gene3D" id="3.30.360.10">
    <property type="entry name" value="Dihydrodipicolinate Reductase, domain 2"/>
    <property type="match status" value="1"/>
</dbReference>
<evidence type="ECO:0000313" key="10">
    <source>
        <dbReference type="EMBL" id="BBI01056.1"/>
    </source>
</evidence>
<comment type="function">
    <text evidence="7">Catalyzes the NADPH-dependent reduction of N-acetyl-5-glutamyl phosphate to yield N-acetyl-L-glutamate 5-semialdehyde.</text>
</comment>
<evidence type="ECO:0000256" key="5">
    <source>
        <dbReference type="ARBA" id="ARBA00023002"/>
    </source>
</evidence>
<comment type="subcellular location">
    <subcellularLocation>
        <location evidence="7">Cytoplasm</location>
    </subcellularLocation>
</comment>
<dbReference type="CDD" id="cd23934">
    <property type="entry name" value="AGPR_1_C"/>
    <property type="match status" value="1"/>
</dbReference>
<feature type="active site" evidence="7 8">
    <location>
        <position position="155"/>
    </location>
</feature>
<evidence type="ECO:0000313" key="11">
    <source>
        <dbReference type="Proteomes" id="UP000317544"/>
    </source>
</evidence>
<dbReference type="RefSeq" id="WP_158344512.1">
    <property type="nucleotide sequence ID" value="NZ_AP019379.1"/>
</dbReference>
<dbReference type="PANTHER" id="PTHR32338:SF10">
    <property type="entry name" value="N-ACETYL-GAMMA-GLUTAMYL-PHOSPHATE REDUCTASE, CHLOROPLASTIC-RELATED"/>
    <property type="match status" value="1"/>
</dbReference>
<dbReference type="HAMAP" id="MF_00150">
    <property type="entry name" value="ArgC_type1"/>
    <property type="match status" value="1"/>
</dbReference>
<dbReference type="NCBIfam" id="TIGR01850">
    <property type="entry name" value="argC"/>
    <property type="match status" value="1"/>
</dbReference>
<dbReference type="GO" id="GO:0003942">
    <property type="term" value="F:N-acetyl-gamma-glutamyl-phosphate reductase activity"/>
    <property type="evidence" value="ECO:0007669"/>
    <property type="project" value="UniProtKB-UniRule"/>
</dbReference>
<evidence type="ECO:0000256" key="3">
    <source>
        <dbReference type="ARBA" id="ARBA00022605"/>
    </source>
</evidence>
<dbReference type="InterPro" id="IPR000706">
    <property type="entry name" value="AGPR_type-1"/>
</dbReference>
<protein>
    <recommendedName>
        <fullName evidence="7">N-acetyl-gamma-glutamyl-phosphate reductase</fullName>
        <shortName evidence="7">AGPR</shortName>
        <ecNumber evidence="7">1.2.1.38</ecNumber>
    </recommendedName>
    <alternativeName>
        <fullName evidence="7">N-acetyl-glutamate semialdehyde dehydrogenase</fullName>
        <shortName evidence="7">NAGSA dehydrogenase</shortName>
    </alternativeName>
</protein>
<keyword evidence="2 7" id="KW-0055">Arginine biosynthesis</keyword>
<accession>A0A455T9Q2</accession>
<sequence length="336" mass="37703">MINVLIVGASGYVGAELTKYLFFHKKVNIVALFVSKNSQDAGKKISDVHKQFKNIIELTLQPICDNMLHIINKIDAVFLATDHIVSHTLAPIFLLKGIIVFDLSGAFRINNHNIYKKYYHFEHKHISWLQKSVYGLPEWNNRHIRGAQLIAIPGCYATAVQLGLKPIVKYKLIDTKQIPIINATSGVSGIGRKSTLTTNVCEVSLHPYNIFTHRHQPEIVAHLGIPVIFTPHLGNFSRGILATITCQLKLGIVLQDITNAYYIAYNNKPLIRTYKSGIPSLKSVLNLPFCDIGFVVKKQHIIIVVTEDNLLKGAATQAIQCFNIRFNFPETQSLIK</sequence>